<dbReference type="AlphaFoldDB" id="A0A0L8HK75"/>
<evidence type="ECO:0000256" key="1">
    <source>
        <dbReference type="SAM" id="Phobius"/>
    </source>
</evidence>
<gene>
    <name evidence="2" type="ORF">OCBIM_22012839mg</name>
</gene>
<keyword evidence="1" id="KW-0472">Membrane</keyword>
<name>A0A0L8HK75_OCTBM</name>
<feature type="transmembrane region" description="Helical" evidence="1">
    <location>
        <begin position="25"/>
        <end position="47"/>
    </location>
</feature>
<organism evidence="2">
    <name type="scientific">Octopus bimaculoides</name>
    <name type="common">California two-spotted octopus</name>
    <dbReference type="NCBI Taxonomy" id="37653"/>
    <lineage>
        <taxon>Eukaryota</taxon>
        <taxon>Metazoa</taxon>
        <taxon>Spiralia</taxon>
        <taxon>Lophotrochozoa</taxon>
        <taxon>Mollusca</taxon>
        <taxon>Cephalopoda</taxon>
        <taxon>Coleoidea</taxon>
        <taxon>Octopodiformes</taxon>
        <taxon>Octopoda</taxon>
        <taxon>Incirrata</taxon>
        <taxon>Octopodidae</taxon>
        <taxon>Octopus</taxon>
    </lineage>
</organism>
<reference evidence="2" key="1">
    <citation type="submission" date="2015-07" db="EMBL/GenBank/DDBJ databases">
        <title>MeaNS - Measles Nucleotide Surveillance Program.</title>
        <authorList>
            <person name="Tran T."/>
            <person name="Druce J."/>
        </authorList>
    </citation>
    <scope>NUCLEOTIDE SEQUENCE</scope>
    <source>
        <strain evidence="2">UCB-OBI-ISO-001</strain>
        <tissue evidence="2">Gonad</tissue>
    </source>
</reference>
<keyword evidence="1" id="KW-1133">Transmembrane helix</keyword>
<keyword evidence="1" id="KW-0812">Transmembrane</keyword>
<protein>
    <submittedName>
        <fullName evidence="2">Uncharacterized protein</fullName>
    </submittedName>
</protein>
<sequence length="65" mass="6825">MRTYGCEREHGTFCLPTSPPPSVSAGLFLGVATGLWFGVAAGLTINLPSFTSLETSIISLFLTCS</sequence>
<dbReference type="EMBL" id="KQ417945">
    <property type="protein sequence ID" value="KOF89554.1"/>
    <property type="molecule type" value="Genomic_DNA"/>
</dbReference>
<proteinExistence type="predicted"/>
<accession>A0A0L8HK75</accession>
<evidence type="ECO:0000313" key="2">
    <source>
        <dbReference type="EMBL" id="KOF89554.1"/>
    </source>
</evidence>